<dbReference type="InterPro" id="IPR036271">
    <property type="entry name" value="Tet_transcr_reg_TetR-rel_C_sf"/>
</dbReference>
<dbReference type="PANTHER" id="PTHR30055">
    <property type="entry name" value="HTH-TYPE TRANSCRIPTIONAL REGULATOR RUTR"/>
    <property type="match status" value="1"/>
</dbReference>
<dbReference type="AlphaFoldDB" id="A0A0N9N312"/>
<evidence type="ECO:0000256" key="1">
    <source>
        <dbReference type="ARBA" id="ARBA00023015"/>
    </source>
</evidence>
<dbReference type="InterPro" id="IPR004111">
    <property type="entry name" value="Repressor_TetR_C"/>
</dbReference>
<organism evidence="6 7">
    <name type="scientific">Gordonia phthalatica</name>
    <dbReference type="NCBI Taxonomy" id="1136941"/>
    <lineage>
        <taxon>Bacteria</taxon>
        <taxon>Bacillati</taxon>
        <taxon>Actinomycetota</taxon>
        <taxon>Actinomycetes</taxon>
        <taxon>Mycobacteriales</taxon>
        <taxon>Gordoniaceae</taxon>
        <taxon>Gordonia</taxon>
    </lineage>
</organism>
<keyword evidence="7" id="KW-1185">Reference proteome</keyword>
<evidence type="ECO:0000256" key="4">
    <source>
        <dbReference type="PROSITE-ProRule" id="PRU00335"/>
    </source>
</evidence>
<dbReference type="STRING" id="1136941.ACH46_11950"/>
<dbReference type="Proteomes" id="UP000063789">
    <property type="component" value="Chromosome"/>
</dbReference>
<reference evidence="7" key="1">
    <citation type="submission" date="2015-06" db="EMBL/GenBank/DDBJ databases">
        <title>Complete genome sequence and metabolic analysis of phthalate degradation pathway in Gordonia sp. QH-11.</title>
        <authorList>
            <person name="Jin D."/>
            <person name="Kong X."/>
            <person name="Bai Z."/>
        </authorList>
    </citation>
    <scope>NUCLEOTIDE SEQUENCE [LARGE SCALE GENOMIC DNA]</scope>
    <source>
        <strain evidence="7">QH-11</strain>
    </source>
</reference>
<keyword evidence="1" id="KW-0805">Transcription regulation</keyword>
<reference evidence="6 7" key="2">
    <citation type="journal article" date="2017" name="Int. J. Syst. Evol. Microbiol.">
        <title>Gordonia phthalatica sp. nov., a di-n-butyl phthalate-degrading bacterium isolated from activated sludge.</title>
        <authorList>
            <person name="Jin D."/>
            <person name="Kong X."/>
            <person name="Jia M."/>
            <person name="Yu X."/>
            <person name="Wang X."/>
            <person name="Zhuang X."/>
            <person name="Deng Y."/>
            <person name="Bai Z."/>
        </authorList>
    </citation>
    <scope>NUCLEOTIDE SEQUENCE [LARGE SCALE GENOMIC DNA]</scope>
    <source>
        <strain evidence="6 7">QH-11</strain>
    </source>
</reference>
<dbReference type="SUPFAM" id="SSF48498">
    <property type="entry name" value="Tetracyclin repressor-like, C-terminal domain"/>
    <property type="match status" value="1"/>
</dbReference>
<sequence length="256" mass="28190">MTDDQAANVRRTVELMWADRRDADSPLRRGPRQRTSVRAVVGAAVEIADRGGLAQVSMRAVAERVGLKPMGLYTYVPNRDVLVALMVDAVAFDDEAIRGASDLRLCLEQIAGQYRDELLRHPWLLDVPAWRPVPGPGSSRRYENQLAVLQSAMISARSTVDDVELDAIIASLKAFATGNARLRIDQEAEYQQSGLDDAQWWEIAGPLLAEFMPVADYPVSGRVGATVGELFSGPGNADHAYEYGLKRLIAGVMRRR</sequence>
<name>A0A0N9N312_9ACTN</name>
<dbReference type="SUPFAM" id="SSF46689">
    <property type="entry name" value="Homeodomain-like"/>
    <property type="match status" value="1"/>
</dbReference>
<accession>A0A0N9N312</accession>
<dbReference type="Pfam" id="PF02909">
    <property type="entry name" value="TetR_C_1"/>
    <property type="match status" value="1"/>
</dbReference>
<dbReference type="OrthoDB" id="2570341at2"/>
<dbReference type="GO" id="GO:0000976">
    <property type="term" value="F:transcription cis-regulatory region binding"/>
    <property type="evidence" value="ECO:0007669"/>
    <property type="project" value="TreeGrafter"/>
</dbReference>
<proteinExistence type="predicted"/>
<dbReference type="EMBL" id="CP011853">
    <property type="protein sequence ID" value="ALG85064.1"/>
    <property type="molecule type" value="Genomic_DNA"/>
</dbReference>
<dbReference type="KEGG" id="goq:ACH46_11950"/>
<dbReference type="GO" id="GO:0003700">
    <property type="term" value="F:DNA-binding transcription factor activity"/>
    <property type="evidence" value="ECO:0007669"/>
    <property type="project" value="TreeGrafter"/>
</dbReference>
<evidence type="ECO:0000259" key="5">
    <source>
        <dbReference type="PROSITE" id="PS50977"/>
    </source>
</evidence>
<evidence type="ECO:0000256" key="2">
    <source>
        <dbReference type="ARBA" id="ARBA00023125"/>
    </source>
</evidence>
<dbReference type="Gene3D" id="1.10.10.60">
    <property type="entry name" value="Homeodomain-like"/>
    <property type="match status" value="1"/>
</dbReference>
<evidence type="ECO:0000256" key="3">
    <source>
        <dbReference type="ARBA" id="ARBA00023163"/>
    </source>
</evidence>
<dbReference type="GO" id="GO:0045892">
    <property type="term" value="P:negative regulation of DNA-templated transcription"/>
    <property type="evidence" value="ECO:0007669"/>
    <property type="project" value="InterPro"/>
</dbReference>
<evidence type="ECO:0000313" key="6">
    <source>
        <dbReference type="EMBL" id="ALG85064.1"/>
    </source>
</evidence>
<feature type="DNA-binding region" description="H-T-H motif" evidence="4">
    <location>
        <begin position="57"/>
        <end position="76"/>
    </location>
</feature>
<gene>
    <name evidence="6" type="ORF">ACH46_11950</name>
</gene>
<dbReference type="PATRIC" id="fig|1136941.3.peg.2433"/>
<dbReference type="Gene3D" id="1.10.357.10">
    <property type="entry name" value="Tetracycline Repressor, domain 2"/>
    <property type="match status" value="1"/>
</dbReference>
<protein>
    <submittedName>
        <fullName evidence="6">Transcriptional regulator</fullName>
    </submittedName>
</protein>
<dbReference type="RefSeq" id="WP_082399641.1">
    <property type="nucleotide sequence ID" value="NZ_CP011853.1"/>
</dbReference>
<dbReference type="InterPro" id="IPR009057">
    <property type="entry name" value="Homeodomain-like_sf"/>
</dbReference>
<dbReference type="PROSITE" id="PS50977">
    <property type="entry name" value="HTH_TETR_2"/>
    <property type="match status" value="1"/>
</dbReference>
<keyword evidence="2 4" id="KW-0238">DNA-binding</keyword>
<evidence type="ECO:0000313" key="7">
    <source>
        <dbReference type="Proteomes" id="UP000063789"/>
    </source>
</evidence>
<dbReference type="PANTHER" id="PTHR30055:SF151">
    <property type="entry name" value="TRANSCRIPTIONAL REGULATORY PROTEIN"/>
    <property type="match status" value="1"/>
</dbReference>
<dbReference type="InterPro" id="IPR001647">
    <property type="entry name" value="HTH_TetR"/>
</dbReference>
<keyword evidence="3" id="KW-0804">Transcription</keyword>
<dbReference type="InterPro" id="IPR050109">
    <property type="entry name" value="HTH-type_TetR-like_transc_reg"/>
</dbReference>
<feature type="domain" description="HTH tetR-type" evidence="5">
    <location>
        <begin position="34"/>
        <end position="94"/>
    </location>
</feature>